<evidence type="ECO:0000256" key="4">
    <source>
        <dbReference type="PROSITE-ProRule" id="PRU00335"/>
    </source>
</evidence>
<dbReference type="EMBL" id="JACHLL010000001">
    <property type="protein sequence ID" value="MBB6340506.1"/>
    <property type="molecule type" value="Genomic_DNA"/>
</dbReference>
<dbReference type="AlphaFoldDB" id="A0A7X0ETE6"/>
<reference evidence="6 7" key="1">
    <citation type="submission" date="2020-08" db="EMBL/GenBank/DDBJ databases">
        <title>Functional genomics of gut bacteria from endangered species of beetles.</title>
        <authorList>
            <person name="Carlos-Shanley C."/>
        </authorList>
    </citation>
    <scope>NUCLEOTIDE SEQUENCE [LARGE SCALE GENOMIC DNA]</scope>
    <source>
        <strain evidence="6 7">S00202</strain>
    </source>
</reference>
<evidence type="ECO:0000256" key="3">
    <source>
        <dbReference type="ARBA" id="ARBA00023163"/>
    </source>
</evidence>
<gene>
    <name evidence="6" type="ORF">HNP49_000656</name>
</gene>
<feature type="domain" description="HTH tetR-type" evidence="5">
    <location>
        <begin position="6"/>
        <end position="66"/>
    </location>
</feature>
<evidence type="ECO:0000313" key="7">
    <source>
        <dbReference type="Proteomes" id="UP000557193"/>
    </source>
</evidence>
<organism evidence="6 7">
    <name type="scientific">Pseudomonas fluvialis</name>
    <dbReference type="NCBI Taxonomy" id="1793966"/>
    <lineage>
        <taxon>Bacteria</taxon>
        <taxon>Pseudomonadati</taxon>
        <taxon>Pseudomonadota</taxon>
        <taxon>Gammaproteobacteria</taxon>
        <taxon>Pseudomonadales</taxon>
        <taxon>Pseudomonadaceae</taxon>
        <taxon>Pseudomonas</taxon>
    </lineage>
</organism>
<name>A0A7X0ETE6_9PSED</name>
<sequence length="194" mass="22122">MTSNKYSAKDIFLDSGRRLMFKKGFHGMGINELLQISELSRGSFYHHFKSKEGFGVELLEDSYRACFSELENVFRVQSVDARRSCFMRWLSDLLEDSCAPLRLIALLNAEVDLLPDKMREDLLRNHEKALQLLTECIKLIYPRNIDCDEEFRPSANTLISLWMGSAITKNIKADISHSNIAHLSVASILICSAT</sequence>
<feature type="DNA-binding region" description="H-T-H motif" evidence="4">
    <location>
        <begin position="29"/>
        <end position="48"/>
    </location>
</feature>
<keyword evidence="2 4" id="KW-0238">DNA-binding</keyword>
<dbReference type="Pfam" id="PF00440">
    <property type="entry name" value="TetR_N"/>
    <property type="match status" value="1"/>
</dbReference>
<evidence type="ECO:0000313" key="6">
    <source>
        <dbReference type="EMBL" id="MBB6340506.1"/>
    </source>
</evidence>
<keyword evidence="3" id="KW-0804">Transcription</keyword>
<dbReference type="GO" id="GO:0003677">
    <property type="term" value="F:DNA binding"/>
    <property type="evidence" value="ECO:0007669"/>
    <property type="project" value="UniProtKB-UniRule"/>
</dbReference>
<evidence type="ECO:0000256" key="1">
    <source>
        <dbReference type="ARBA" id="ARBA00023015"/>
    </source>
</evidence>
<dbReference type="Proteomes" id="UP000557193">
    <property type="component" value="Unassembled WGS sequence"/>
</dbReference>
<dbReference type="InterPro" id="IPR009057">
    <property type="entry name" value="Homeodomain-like_sf"/>
</dbReference>
<dbReference type="Gene3D" id="1.10.357.10">
    <property type="entry name" value="Tetracycline Repressor, domain 2"/>
    <property type="match status" value="1"/>
</dbReference>
<dbReference type="SUPFAM" id="SSF48498">
    <property type="entry name" value="Tetracyclin repressor-like, C-terminal domain"/>
    <property type="match status" value="1"/>
</dbReference>
<comment type="caution">
    <text evidence="6">The sequence shown here is derived from an EMBL/GenBank/DDBJ whole genome shotgun (WGS) entry which is preliminary data.</text>
</comment>
<dbReference type="PROSITE" id="PS50977">
    <property type="entry name" value="HTH_TETR_2"/>
    <property type="match status" value="1"/>
</dbReference>
<protein>
    <submittedName>
        <fullName evidence="6">TetR/AcrR family transcriptional repressor of nem operon</fullName>
    </submittedName>
</protein>
<dbReference type="PANTHER" id="PTHR47506">
    <property type="entry name" value="TRANSCRIPTIONAL REGULATORY PROTEIN"/>
    <property type="match status" value="1"/>
</dbReference>
<dbReference type="RefSeq" id="WP_184680576.1">
    <property type="nucleotide sequence ID" value="NZ_JACHLL010000001.1"/>
</dbReference>
<dbReference type="PANTHER" id="PTHR47506:SF6">
    <property type="entry name" value="HTH-TYPE TRANSCRIPTIONAL REPRESSOR NEMR"/>
    <property type="match status" value="1"/>
</dbReference>
<dbReference type="SUPFAM" id="SSF46689">
    <property type="entry name" value="Homeodomain-like"/>
    <property type="match status" value="1"/>
</dbReference>
<evidence type="ECO:0000259" key="5">
    <source>
        <dbReference type="PROSITE" id="PS50977"/>
    </source>
</evidence>
<dbReference type="InterPro" id="IPR001647">
    <property type="entry name" value="HTH_TetR"/>
</dbReference>
<accession>A0A7X0ETE6</accession>
<keyword evidence="1" id="KW-0805">Transcription regulation</keyword>
<evidence type="ECO:0000256" key="2">
    <source>
        <dbReference type="ARBA" id="ARBA00023125"/>
    </source>
</evidence>
<dbReference type="InterPro" id="IPR036271">
    <property type="entry name" value="Tet_transcr_reg_TetR-rel_C_sf"/>
</dbReference>
<keyword evidence="7" id="KW-1185">Reference proteome</keyword>
<proteinExistence type="predicted"/>